<evidence type="ECO:0000313" key="3">
    <source>
        <dbReference type="Proteomes" id="UP000053268"/>
    </source>
</evidence>
<gene>
    <name evidence="2" type="ORF">RR46_00169</name>
</gene>
<feature type="region of interest" description="Disordered" evidence="1">
    <location>
        <begin position="143"/>
        <end position="162"/>
    </location>
</feature>
<dbReference type="Proteomes" id="UP000053268">
    <property type="component" value="Unassembled WGS sequence"/>
</dbReference>
<evidence type="ECO:0000313" key="2">
    <source>
        <dbReference type="EMBL" id="KPJ20725.1"/>
    </source>
</evidence>
<dbReference type="STRING" id="66420.A0A0N1PHZ4"/>
<protein>
    <submittedName>
        <fullName evidence="2">Uncharacterized protein</fullName>
    </submittedName>
</protein>
<name>A0A0N1PHZ4_PAPXU</name>
<dbReference type="EMBL" id="LADI01011488">
    <property type="protein sequence ID" value="KPJ20725.1"/>
    <property type="molecule type" value="Genomic_DNA"/>
</dbReference>
<dbReference type="AlphaFoldDB" id="A0A0N1PHZ4"/>
<organism evidence="2 3">
    <name type="scientific">Papilio xuthus</name>
    <name type="common">Asian swallowtail butterfly</name>
    <dbReference type="NCBI Taxonomy" id="66420"/>
    <lineage>
        <taxon>Eukaryota</taxon>
        <taxon>Metazoa</taxon>
        <taxon>Ecdysozoa</taxon>
        <taxon>Arthropoda</taxon>
        <taxon>Hexapoda</taxon>
        <taxon>Insecta</taxon>
        <taxon>Pterygota</taxon>
        <taxon>Neoptera</taxon>
        <taxon>Endopterygota</taxon>
        <taxon>Lepidoptera</taxon>
        <taxon>Glossata</taxon>
        <taxon>Ditrysia</taxon>
        <taxon>Papilionoidea</taxon>
        <taxon>Papilionidae</taxon>
        <taxon>Papilioninae</taxon>
        <taxon>Papilio</taxon>
    </lineage>
</organism>
<keyword evidence="3" id="KW-1185">Reference proteome</keyword>
<accession>A0A0N1PHZ4</accession>
<comment type="caution">
    <text evidence="2">The sequence shown here is derived from an EMBL/GenBank/DDBJ whole genome shotgun (WGS) entry which is preliminary data.</text>
</comment>
<reference evidence="2 3" key="1">
    <citation type="journal article" date="2015" name="Nat. Commun.">
        <title>Outbred genome sequencing and CRISPR/Cas9 gene editing in butterflies.</title>
        <authorList>
            <person name="Li X."/>
            <person name="Fan D."/>
            <person name="Zhang W."/>
            <person name="Liu G."/>
            <person name="Zhang L."/>
            <person name="Zhao L."/>
            <person name="Fang X."/>
            <person name="Chen L."/>
            <person name="Dong Y."/>
            <person name="Chen Y."/>
            <person name="Ding Y."/>
            <person name="Zhao R."/>
            <person name="Feng M."/>
            <person name="Zhu Y."/>
            <person name="Feng Y."/>
            <person name="Jiang X."/>
            <person name="Zhu D."/>
            <person name="Xiang H."/>
            <person name="Feng X."/>
            <person name="Li S."/>
            <person name="Wang J."/>
            <person name="Zhang G."/>
            <person name="Kronforst M.R."/>
            <person name="Wang W."/>
        </authorList>
    </citation>
    <scope>NUCLEOTIDE SEQUENCE [LARGE SCALE GENOMIC DNA]</scope>
    <source>
        <strain evidence="2">Ya'a_city_454_Px</strain>
        <tissue evidence="2">Whole body</tissue>
    </source>
</reference>
<evidence type="ECO:0000256" key="1">
    <source>
        <dbReference type="SAM" id="MobiDB-lite"/>
    </source>
</evidence>
<sequence length="248" mass="27106">MVEDSAASQSDRVSAAAVLQFAAREAREGRRYSEFGAHAFASITYNAYASLGEMGGSGTSSSSSHLSPGWQVNDLDLDLPGELSMNEALLSLPSLSVFKQEAPSPTGAVVSPPRRAWPCARRIDDRQITSMVVDNVNREGIEESCQQSPPHNNAVMPHQSNSPEMQCQSLQAGALVPMTGYHSPGMHENKNPGLLMCSPVSSLDGFLHSPIQRSEPSFKDDTRYSHIRSQCYTFRKNLVHYNKHSKLV</sequence>
<proteinExistence type="predicted"/>